<keyword evidence="3" id="KW-1185">Reference proteome</keyword>
<reference evidence="2 3" key="1">
    <citation type="journal article" date="2020" name="Genome Biol. Evol.">
        <title>Comparative genomics of strictly vertically transmitted, feminizing microsporidia endosymbionts of amphipod crustaceans.</title>
        <authorList>
            <person name="Cormier A."/>
            <person name="Chebbi M.A."/>
            <person name="Giraud I."/>
            <person name="Wattier R."/>
            <person name="Teixeira M."/>
            <person name="Gilbert C."/>
            <person name="Rigaud T."/>
            <person name="Cordaux R."/>
        </authorList>
    </citation>
    <scope>NUCLEOTIDE SEQUENCE [LARGE SCALE GENOMIC DNA]</scope>
    <source>
        <strain evidence="2 3">Ou3-Ou53</strain>
    </source>
</reference>
<accession>A0A9P6KXV8</accession>
<feature type="transmembrane region" description="Helical" evidence="1">
    <location>
        <begin position="7"/>
        <end position="26"/>
    </location>
</feature>
<dbReference type="EMBL" id="SBJO01000379">
    <property type="protein sequence ID" value="KAF9761237.1"/>
    <property type="molecule type" value="Genomic_DNA"/>
</dbReference>
<comment type="caution">
    <text evidence="2">The sequence shown here is derived from an EMBL/GenBank/DDBJ whole genome shotgun (WGS) entry which is preliminary data.</text>
</comment>
<organism evidence="2 3">
    <name type="scientific">Nosema granulosis</name>
    <dbReference type="NCBI Taxonomy" id="83296"/>
    <lineage>
        <taxon>Eukaryota</taxon>
        <taxon>Fungi</taxon>
        <taxon>Fungi incertae sedis</taxon>
        <taxon>Microsporidia</taxon>
        <taxon>Nosematidae</taxon>
        <taxon>Nosema</taxon>
    </lineage>
</organism>
<evidence type="ECO:0000256" key="1">
    <source>
        <dbReference type="SAM" id="Phobius"/>
    </source>
</evidence>
<gene>
    <name evidence="2" type="ORF">NGRA_2768</name>
</gene>
<dbReference type="Proteomes" id="UP000740883">
    <property type="component" value="Unassembled WGS sequence"/>
</dbReference>
<name>A0A9P6KXV8_9MICR</name>
<evidence type="ECO:0000313" key="2">
    <source>
        <dbReference type="EMBL" id="KAF9761237.1"/>
    </source>
</evidence>
<keyword evidence="1" id="KW-0812">Transmembrane</keyword>
<evidence type="ECO:0000313" key="3">
    <source>
        <dbReference type="Proteomes" id="UP000740883"/>
    </source>
</evidence>
<keyword evidence="1" id="KW-1133">Transmembrane helix</keyword>
<dbReference type="AlphaFoldDB" id="A0A9P6KXV8"/>
<keyword evidence="1" id="KW-0472">Membrane</keyword>
<sequence>MKCKTILICIFVLCIIVGIFILVFYIESFSKIFENDDTNACALNLKDVKQITCRFKEYDIMEIRDIKDIQSNPESVTPIEIIYIIFATGFIVTEVLHNEEYRKKIFKIIAIINDTKKDGYLTRLIKYFFANFSFMKNIKVLGTKL</sequence>
<proteinExistence type="predicted"/>
<feature type="transmembrane region" description="Helical" evidence="1">
    <location>
        <begin position="81"/>
        <end position="97"/>
    </location>
</feature>
<protein>
    <submittedName>
        <fullName evidence="2">Uncharacterized protein</fullName>
    </submittedName>
</protein>